<evidence type="ECO:0000313" key="5">
    <source>
        <dbReference type="Proteomes" id="UP000243515"/>
    </source>
</evidence>
<name>A0A232LQK5_9EURO</name>
<comment type="caution">
    <text evidence="4">The sequence shown here is derived from an EMBL/GenBank/DDBJ whole genome shotgun (WGS) entry which is preliminary data.</text>
</comment>
<dbReference type="Gene3D" id="2.70.98.10">
    <property type="match status" value="1"/>
</dbReference>
<dbReference type="GO" id="GO:0033499">
    <property type="term" value="P:galactose catabolic process via UDP-galactose, Leloir pathway"/>
    <property type="evidence" value="ECO:0007669"/>
    <property type="project" value="TreeGrafter"/>
</dbReference>
<accession>A0A232LQK5</accession>
<organism evidence="4 5">
    <name type="scientific">Elaphomyces granulatus</name>
    <dbReference type="NCBI Taxonomy" id="519963"/>
    <lineage>
        <taxon>Eukaryota</taxon>
        <taxon>Fungi</taxon>
        <taxon>Dikarya</taxon>
        <taxon>Ascomycota</taxon>
        <taxon>Pezizomycotina</taxon>
        <taxon>Eurotiomycetes</taxon>
        <taxon>Eurotiomycetidae</taxon>
        <taxon>Eurotiales</taxon>
        <taxon>Elaphomycetaceae</taxon>
        <taxon>Elaphomyces</taxon>
    </lineage>
</organism>
<sequence>MRVKQYLPAALSAMPAFAQGASPGPGDTVDPFEVYTISAENITAKLIPYGARLVSLLVPDRSGTLQDVVVGFDDPLEYLHNVQTNNAYLGPVVGRYANRIKNGTFKIDGTEYHIGENENGSIDTLHGGPIGYDQHNWTVTSHSKSAITFTLRDYAYEGFPGDTITHATYAVDTSRTPANPDGLPQLLTRLVSISMTTETPIMLANHIYWNLNAFKEANVLSDILHLPLSKQYVGTDGDLVPNGAILDVAKSDHGVMDFTSGKAIGQDLRYAEGVCGTQCIGYDNCFITGNSPWYSSPDSMAPILKLQSNTTGITLEVTTNQPALQIYTCNGMKGTIPVRPSQVKRNVDDGKGGAEFINKHGCIVIETEGWIDGINQPQWGQDSSQIFTPQGFPAVNLATYRFGIVN</sequence>
<evidence type="ECO:0000256" key="1">
    <source>
        <dbReference type="ARBA" id="ARBA00006206"/>
    </source>
</evidence>
<evidence type="ECO:0008006" key="6">
    <source>
        <dbReference type="Google" id="ProtNLM"/>
    </source>
</evidence>
<keyword evidence="5" id="KW-1185">Reference proteome</keyword>
<dbReference type="OrthoDB" id="274691at2759"/>
<dbReference type="EMBL" id="NPHW01005786">
    <property type="protein sequence ID" value="OXV06402.1"/>
    <property type="molecule type" value="Genomic_DNA"/>
</dbReference>
<dbReference type="CDD" id="cd09019">
    <property type="entry name" value="galactose_mutarotase_like"/>
    <property type="match status" value="1"/>
</dbReference>
<dbReference type="GO" id="GO:0030246">
    <property type="term" value="F:carbohydrate binding"/>
    <property type="evidence" value="ECO:0007669"/>
    <property type="project" value="InterPro"/>
</dbReference>
<dbReference type="InterPro" id="IPR008183">
    <property type="entry name" value="Aldose_1/G6P_1-epimerase"/>
</dbReference>
<dbReference type="AlphaFoldDB" id="A0A232LQK5"/>
<evidence type="ECO:0000256" key="2">
    <source>
        <dbReference type="ARBA" id="ARBA00023235"/>
    </source>
</evidence>
<protein>
    <recommendedName>
        <fullName evidence="6">Aldose 1-epimerase</fullName>
    </recommendedName>
</protein>
<evidence type="ECO:0000313" key="4">
    <source>
        <dbReference type="EMBL" id="OXV06402.1"/>
    </source>
</evidence>
<dbReference type="InterPro" id="IPR047215">
    <property type="entry name" value="Galactose_mutarotase-like"/>
</dbReference>
<dbReference type="Proteomes" id="UP000243515">
    <property type="component" value="Unassembled WGS sequence"/>
</dbReference>
<gene>
    <name evidence="4" type="ORF">Egran_05830</name>
</gene>
<reference evidence="4 5" key="1">
    <citation type="journal article" date="2015" name="Environ. Microbiol.">
        <title>Metagenome sequence of Elaphomyces granulatus from sporocarp tissue reveals Ascomycota ectomycorrhizal fingerprints of genome expansion and a Proteobacteria-rich microbiome.</title>
        <authorList>
            <person name="Quandt C.A."/>
            <person name="Kohler A."/>
            <person name="Hesse C.N."/>
            <person name="Sharpton T.J."/>
            <person name="Martin F."/>
            <person name="Spatafora J.W."/>
        </authorList>
    </citation>
    <scope>NUCLEOTIDE SEQUENCE [LARGE SCALE GENOMIC DNA]</scope>
    <source>
        <strain evidence="4 5">OSC145934</strain>
    </source>
</reference>
<comment type="similarity">
    <text evidence="1">Belongs to the aldose epimerase family.</text>
</comment>
<dbReference type="PANTHER" id="PTHR10091">
    <property type="entry name" value="ALDOSE-1-EPIMERASE"/>
    <property type="match status" value="1"/>
</dbReference>
<evidence type="ECO:0000256" key="3">
    <source>
        <dbReference type="ARBA" id="ARBA00023277"/>
    </source>
</evidence>
<proteinExistence type="inferred from homology"/>
<keyword evidence="2" id="KW-0413">Isomerase</keyword>
<dbReference type="GO" id="GO:0006006">
    <property type="term" value="P:glucose metabolic process"/>
    <property type="evidence" value="ECO:0007669"/>
    <property type="project" value="TreeGrafter"/>
</dbReference>
<dbReference type="FunFam" id="2.70.98.10:FF:000014">
    <property type="entry name" value="Aldose 1-epimerase, putative"/>
    <property type="match status" value="1"/>
</dbReference>
<dbReference type="SUPFAM" id="SSF74650">
    <property type="entry name" value="Galactose mutarotase-like"/>
    <property type="match status" value="1"/>
</dbReference>
<dbReference type="GO" id="GO:0004034">
    <property type="term" value="F:aldose 1-epimerase activity"/>
    <property type="evidence" value="ECO:0007669"/>
    <property type="project" value="TreeGrafter"/>
</dbReference>
<dbReference type="InterPro" id="IPR011013">
    <property type="entry name" value="Gal_mutarotase_sf_dom"/>
</dbReference>
<dbReference type="Pfam" id="PF01263">
    <property type="entry name" value="Aldose_epim"/>
    <property type="match status" value="1"/>
</dbReference>
<keyword evidence="3" id="KW-0119">Carbohydrate metabolism</keyword>
<dbReference type="PANTHER" id="PTHR10091:SF6">
    <property type="entry name" value="1-EPIMERASE, PUTATIVE (AFU_ORTHOLOGUE AFUA_3G13240)-RELATED"/>
    <property type="match status" value="1"/>
</dbReference>
<dbReference type="InterPro" id="IPR014718">
    <property type="entry name" value="GH-type_carb-bd"/>
</dbReference>